<dbReference type="InterPro" id="IPR000114">
    <property type="entry name" value="Ribosomal_uL16_bact-type"/>
</dbReference>
<dbReference type="GO" id="GO:0017000">
    <property type="term" value="P:antibiotic biosynthetic process"/>
    <property type="evidence" value="ECO:0007669"/>
    <property type="project" value="UniProtKB-ARBA"/>
</dbReference>
<dbReference type="InterPro" id="IPR020798">
    <property type="entry name" value="Ribosomal_uL16_CS"/>
</dbReference>
<gene>
    <name evidence="7" type="ORF">PSALAMII_LOCUS1705</name>
</gene>
<dbReference type="PROSITE" id="PS00701">
    <property type="entry name" value="RIBOSOMAL_L16_2"/>
    <property type="match status" value="1"/>
</dbReference>
<evidence type="ECO:0000256" key="1">
    <source>
        <dbReference type="ARBA" id="ARBA00008931"/>
    </source>
</evidence>
<evidence type="ECO:0000256" key="5">
    <source>
        <dbReference type="SAM" id="MobiDB-lite"/>
    </source>
</evidence>
<name>A0A9W4IJJ8_9EURO</name>
<dbReference type="NCBIfam" id="TIGR01164">
    <property type="entry name" value="rplP_bact"/>
    <property type="match status" value="1"/>
</dbReference>
<dbReference type="InterPro" id="IPR029058">
    <property type="entry name" value="AB_hydrolase_fold"/>
</dbReference>
<evidence type="ECO:0000256" key="4">
    <source>
        <dbReference type="RuleBase" id="RU004413"/>
    </source>
</evidence>
<dbReference type="CDD" id="cd01433">
    <property type="entry name" value="Ribosomal_L16_L10e"/>
    <property type="match status" value="1"/>
</dbReference>
<dbReference type="GO" id="GO:0003735">
    <property type="term" value="F:structural constituent of ribosome"/>
    <property type="evidence" value="ECO:0007669"/>
    <property type="project" value="InterPro"/>
</dbReference>
<dbReference type="InterPro" id="IPR016180">
    <property type="entry name" value="Ribosomal_uL16_dom"/>
</dbReference>
<comment type="similarity">
    <text evidence="1 4">Belongs to the universal ribosomal protein uL16 family.</text>
</comment>
<keyword evidence="2 4" id="KW-0689">Ribosomal protein</keyword>
<evidence type="ECO:0000256" key="3">
    <source>
        <dbReference type="ARBA" id="ARBA00023274"/>
    </source>
</evidence>
<evidence type="ECO:0000313" key="8">
    <source>
        <dbReference type="Proteomes" id="UP001152592"/>
    </source>
</evidence>
<dbReference type="PRINTS" id="PR00060">
    <property type="entry name" value="RIBOSOMALL16"/>
</dbReference>
<protein>
    <recommendedName>
        <fullName evidence="6">AB hydrolase-1 domain-containing protein</fullName>
    </recommendedName>
</protein>
<dbReference type="SUPFAM" id="SSF54686">
    <property type="entry name" value="Ribosomal protein L16p/L10e"/>
    <property type="match status" value="1"/>
</dbReference>
<sequence length="529" mass="57840">MSSETPQSLSYTMHNNSGTETIILIHGGFSSNKEWDQILPAISEKYHILIPDLPGHGASSHVPFSVEQSAKLILDLISSLAHNGRAHIVGFSLGAHVAACAAEIAAPGQVSSLVATGYNSFATPKMLVPILVPVVYVLSHFVIGLTDPRAQWNAWVTGTCSFALAGAVVRTLCDGREVGEISTRSLIIAATGGVLLPKDKVDSARELFEVVAGGANGGSRVVQNRGVNHPWHVSDPKLFSETLLAWIEGRELPSAFEDVESRRSNCRFRNIEIERRCQPHNGSTNQDVCWTAVCLHTTDPYEPTLFQMLISECLQCDTVSAPLATFSLSRCFSTTSPSFDWLRPKFQEKSKSPKGRPHVATGGSTRGTTVVWGDFGLRMKDHDRRMPASALKIAEETIKRRLRGMNYKLYKRVSANVGVYTKGNEQRMGKGKGKFDYWTVRLPVSRVVFELKGDVHEKIAREAFRLAGHKLPGLWEFVNKDDPPVVGITKLGNGVTLDTLKRARRNPSLGTDDLASPPKSASSSSDPTQ</sequence>
<organism evidence="7 8">
    <name type="scientific">Penicillium salamii</name>
    <dbReference type="NCBI Taxonomy" id="1612424"/>
    <lineage>
        <taxon>Eukaryota</taxon>
        <taxon>Fungi</taxon>
        <taxon>Dikarya</taxon>
        <taxon>Ascomycota</taxon>
        <taxon>Pezizomycotina</taxon>
        <taxon>Eurotiomycetes</taxon>
        <taxon>Eurotiomycetidae</taxon>
        <taxon>Eurotiales</taxon>
        <taxon>Aspergillaceae</taxon>
        <taxon>Penicillium</taxon>
    </lineage>
</organism>
<comment type="caution">
    <text evidence="7">The sequence shown here is derived from an EMBL/GenBank/DDBJ whole genome shotgun (WGS) entry which is preliminary data.</text>
</comment>
<keyword evidence="3 4" id="KW-0687">Ribonucleoprotein</keyword>
<dbReference type="PANTHER" id="PTHR12220:SF13">
    <property type="entry name" value="LARGE RIBOSOMAL SUBUNIT PROTEIN UL16M"/>
    <property type="match status" value="1"/>
</dbReference>
<dbReference type="Pfam" id="PF00252">
    <property type="entry name" value="Ribosomal_L16"/>
    <property type="match status" value="1"/>
</dbReference>
<feature type="compositionally biased region" description="Low complexity" evidence="5">
    <location>
        <begin position="515"/>
        <end position="529"/>
    </location>
</feature>
<dbReference type="PANTHER" id="PTHR12220">
    <property type="entry name" value="50S/60S RIBOSOMAL PROTEIN L16"/>
    <property type="match status" value="1"/>
</dbReference>
<dbReference type="OrthoDB" id="63267at2759"/>
<dbReference type="EMBL" id="CAJVPD010000077">
    <property type="protein sequence ID" value="CAG8294953.1"/>
    <property type="molecule type" value="Genomic_DNA"/>
</dbReference>
<dbReference type="Gene3D" id="3.40.50.1820">
    <property type="entry name" value="alpha/beta hydrolase"/>
    <property type="match status" value="1"/>
</dbReference>
<dbReference type="SUPFAM" id="SSF53474">
    <property type="entry name" value="alpha/beta-Hydrolases"/>
    <property type="match status" value="1"/>
</dbReference>
<dbReference type="AlphaFoldDB" id="A0A9W4IJJ8"/>
<evidence type="ECO:0000313" key="7">
    <source>
        <dbReference type="EMBL" id="CAG8294953.1"/>
    </source>
</evidence>
<dbReference type="InterPro" id="IPR047873">
    <property type="entry name" value="Ribosomal_uL16"/>
</dbReference>
<dbReference type="InterPro" id="IPR036920">
    <property type="entry name" value="Ribosomal_uL16_sf"/>
</dbReference>
<feature type="domain" description="AB hydrolase-1" evidence="6">
    <location>
        <begin position="22"/>
        <end position="240"/>
    </location>
</feature>
<dbReference type="FunFam" id="3.90.1170.10:FF:000003">
    <property type="entry name" value="54S ribosomal protein L16, mitochondrial"/>
    <property type="match status" value="1"/>
</dbReference>
<dbReference type="GO" id="GO:0072330">
    <property type="term" value="P:monocarboxylic acid biosynthetic process"/>
    <property type="evidence" value="ECO:0007669"/>
    <property type="project" value="UniProtKB-ARBA"/>
</dbReference>
<dbReference type="GO" id="GO:0032543">
    <property type="term" value="P:mitochondrial translation"/>
    <property type="evidence" value="ECO:0007669"/>
    <property type="project" value="TreeGrafter"/>
</dbReference>
<dbReference type="Gene3D" id="3.90.1170.10">
    <property type="entry name" value="Ribosomal protein L10e/L16"/>
    <property type="match status" value="1"/>
</dbReference>
<feature type="region of interest" description="Disordered" evidence="5">
    <location>
        <begin position="500"/>
        <end position="529"/>
    </location>
</feature>
<dbReference type="Proteomes" id="UP001152592">
    <property type="component" value="Unassembled WGS sequence"/>
</dbReference>
<evidence type="ECO:0000259" key="6">
    <source>
        <dbReference type="Pfam" id="PF12697"/>
    </source>
</evidence>
<reference evidence="7" key="1">
    <citation type="submission" date="2021-07" db="EMBL/GenBank/DDBJ databases">
        <authorList>
            <person name="Branca A.L. A."/>
        </authorList>
    </citation>
    <scope>NUCLEOTIDE SEQUENCE</scope>
</reference>
<dbReference type="Pfam" id="PF12697">
    <property type="entry name" value="Abhydrolase_6"/>
    <property type="match status" value="1"/>
</dbReference>
<dbReference type="InterPro" id="IPR000073">
    <property type="entry name" value="AB_hydrolase_1"/>
</dbReference>
<dbReference type="GO" id="GO:0019843">
    <property type="term" value="F:rRNA binding"/>
    <property type="evidence" value="ECO:0007669"/>
    <property type="project" value="InterPro"/>
</dbReference>
<accession>A0A9W4IJJ8</accession>
<evidence type="ECO:0000256" key="2">
    <source>
        <dbReference type="ARBA" id="ARBA00022980"/>
    </source>
</evidence>
<proteinExistence type="inferred from homology"/>
<dbReference type="GO" id="GO:0005762">
    <property type="term" value="C:mitochondrial large ribosomal subunit"/>
    <property type="evidence" value="ECO:0007669"/>
    <property type="project" value="TreeGrafter"/>
</dbReference>